<dbReference type="InterPro" id="IPR011793">
    <property type="entry name" value="YbdK"/>
</dbReference>
<dbReference type="GO" id="GO:0005524">
    <property type="term" value="F:ATP binding"/>
    <property type="evidence" value="ECO:0007669"/>
    <property type="project" value="UniProtKB-KW"/>
</dbReference>
<dbReference type="NCBIfam" id="NF010041">
    <property type="entry name" value="PRK13517.1-1"/>
    <property type="match status" value="1"/>
</dbReference>
<dbReference type="KEGG" id="sfk:KY5_6470c"/>
<dbReference type="SUPFAM" id="SSF55931">
    <property type="entry name" value="Glutamine synthetase/guanido kinase"/>
    <property type="match status" value="1"/>
</dbReference>
<evidence type="ECO:0000256" key="4">
    <source>
        <dbReference type="ARBA" id="ARBA00048819"/>
    </source>
</evidence>
<dbReference type="GO" id="GO:0042398">
    <property type="term" value="P:modified amino acid biosynthetic process"/>
    <property type="evidence" value="ECO:0007669"/>
    <property type="project" value="InterPro"/>
</dbReference>
<dbReference type="AlphaFoldDB" id="A0A291QIV0"/>
<keyword evidence="7" id="KW-1185">Reference proteome</keyword>
<protein>
    <recommendedName>
        <fullName evidence="5">Putative glutamate--cysteine ligase 2</fullName>
        <ecNumber evidence="5">6.3.2.2</ecNumber>
    </recommendedName>
    <alternativeName>
        <fullName evidence="5">Gamma-glutamylcysteine synthetase 2</fullName>
        <shortName evidence="5">GCS 2</shortName>
        <shortName evidence="5">Gamma-GCS 2</shortName>
    </alternativeName>
</protein>
<comment type="catalytic activity">
    <reaction evidence="4 5">
        <text>L-cysteine + L-glutamate + ATP = gamma-L-glutamyl-L-cysteine + ADP + phosphate + H(+)</text>
        <dbReference type="Rhea" id="RHEA:13285"/>
        <dbReference type="ChEBI" id="CHEBI:15378"/>
        <dbReference type="ChEBI" id="CHEBI:29985"/>
        <dbReference type="ChEBI" id="CHEBI:30616"/>
        <dbReference type="ChEBI" id="CHEBI:35235"/>
        <dbReference type="ChEBI" id="CHEBI:43474"/>
        <dbReference type="ChEBI" id="CHEBI:58173"/>
        <dbReference type="ChEBI" id="CHEBI:456216"/>
        <dbReference type="EC" id="6.3.2.2"/>
    </reaction>
</comment>
<reference evidence="6 7" key="1">
    <citation type="submission" date="2017-08" db="EMBL/GenBank/DDBJ databases">
        <title>Complete Genome Sequence of Streptomyces formicae KY5, the formicamycin producer.</title>
        <authorList>
            <person name="Holmes N.A."/>
            <person name="Devine R."/>
            <person name="Qin Z."/>
            <person name="Seipke R.F."/>
            <person name="Wilkinson B."/>
            <person name="Hutchings M.I."/>
        </authorList>
    </citation>
    <scope>NUCLEOTIDE SEQUENCE [LARGE SCALE GENOMIC DNA]</scope>
    <source>
        <strain evidence="6 7">KY5</strain>
    </source>
</reference>
<evidence type="ECO:0000256" key="5">
    <source>
        <dbReference type="HAMAP-Rule" id="MF_01609"/>
    </source>
</evidence>
<dbReference type="EC" id="6.3.2.2" evidence="5"/>
<dbReference type="InterPro" id="IPR050141">
    <property type="entry name" value="GCL_type2/YbdK_subfam"/>
</dbReference>
<evidence type="ECO:0000256" key="2">
    <source>
        <dbReference type="ARBA" id="ARBA00022741"/>
    </source>
</evidence>
<dbReference type="NCBIfam" id="TIGR02050">
    <property type="entry name" value="gshA_cyan_rel"/>
    <property type="match status" value="1"/>
</dbReference>
<dbReference type="InterPro" id="IPR014746">
    <property type="entry name" value="Gln_synth/guanido_kin_cat_dom"/>
</dbReference>
<evidence type="ECO:0000313" key="7">
    <source>
        <dbReference type="Proteomes" id="UP000221011"/>
    </source>
</evidence>
<sequence>MRETVGQLGDRTGAELTRYQVELRTGPHICLREADEQIRDARRTLADSADRLGLRIASTGTPVQAPTGPVLFTPGARYAQSVAHYRALDDEQVVCACHIHVGMPDPRAAVQVSNHLRPWLPVLTALTANSPFWTGRDTGYASWRTTSWGRWPVAGPPPYLESAAHLDELVQTLIRAEALIDRAGLYWDIRPSHHLPTLEVRVADAALTPDDSILLAAVVRALAATALTAIQAGEPAPRPVPELLRAACWRAARDGLSGRGIDLSTGRLVAQRTLAERLLRYVAPALERHGDLGLVRSHWRRLRTVGTGADRQRAAYQRRSSTNDLIDYIIAVTCPP</sequence>
<evidence type="ECO:0000256" key="3">
    <source>
        <dbReference type="ARBA" id="ARBA00022840"/>
    </source>
</evidence>
<dbReference type="HAMAP" id="MF_01609">
    <property type="entry name" value="Glu_cys_ligase_2"/>
    <property type="match status" value="1"/>
</dbReference>
<dbReference type="EMBL" id="CP022685">
    <property type="protein sequence ID" value="ATL31488.1"/>
    <property type="molecule type" value="Genomic_DNA"/>
</dbReference>
<dbReference type="PANTHER" id="PTHR36510">
    <property type="entry name" value="GLUTAMATE--CYSTEINE LIGASE 2-RELATED"/>
    <property type="match status" value="1"/>
</dbReference>
<dbReference type="Pfam" id="PF04107">
    <property type="entry name" value="GCS2"/>
    <property type="match status" value="1"/>
</dbReference>
<dbReference type="PANTHER" id="PTHR36510:SF1">
    <property type="entry name" value="GLUTAMATE--CYSTEINE LIGASE 2-RELATED"/>
    <property type="match status" value="1"/>
</dbReference>
<comment type="similarity">
    <text evidence="5">Belongs to the glutamate--cysteine ligase type 2 family. YbdK subfamily.</text>
</comment>
<evidence type="ECO:0000313" key="6">
    <source>
        <dbReference type="EMBL" id="ATL31488.1"/>
    </source>
</evidence>
<dbReference type="Gene3D" id="3.30.590.20">
    <property type="match status" value="1"/>
</dbReference>
<name>A0A291QIV0_9ACTN</name>
<dbReference type="InterPro" id="IPR006336">
    <property type="entry name" value="GCS2"/>
</dbReference>
<gene>
    <name evidence="6" type="ORF">KY5_6470c</name>
</gene>
<keyword evidence="2 5" id="KW-0547">Nucleotide-binding</keyword>
<dbReference type="GO" id="GO:0004357">
    <property type="term" value="F:glutamate-cysteine ligase activity"/>
    <property type="evidence" value="ECO:0007669"/>
    <property type="project" value="UniProtKB-EC"/>
</dbReference>
<dbReference type="Proteomes" id="UP000221011">
    <property type="component" value="Chromosome"/>
</dbReference>
<keyword evidence="3 5" id="KW-0067">ATP-binding</keyword>
<organism evidence="6 7">
    <name type="scientific">Streptomyces formicae</name>
    <dbReference type="NCBI Taxonomy" id="1616117"/>
    <lineage>
        <taxon>Bacteria</taxon>
        <taxon>Bacillati</taxon>
        <taxon>Actinomycetota</taxon>
        <taxon>Actinomycetes</taxon>
        <taxon>Kitasatosporales</taxon>
        <taxon>Streptomycetaceae</taxon>
        <taxon>Streptomyces</taxon>
    </lineage>
</organism>
<proteinExistence type="inferred from homology"/>
<keyword evidence="1 5" id="KW-0436">Ligase</keyword>
<accession>A0A291QIV0</accession>
<comment type="function">
    <text evidence="5">ATP-dependent carboxylate-amine ligase which exhibits weak glutamate--cysteine ligase activity.</text>
</comment>
<evidence type="ECO:0000256" key="1">
    <source>
        <dbReference type="ARBA" id="ARBA00022598"/>
    </source>
</evidence>